<sequence length="296" mass="32869">MADSSTFISSLERLKGRQNYSTWKFQMENVFKHEGLWACIVGYVPSDTTTQAVRDRNEEKTLAKINLAIEKSAYPHVVKAKTAAEAWTQLEKAYEDKGLSRKIRLLRRLTAVRLEDFQSMEEFVNEAISLSQLLASMDMALNDELGEIFSAKNIQTPSSYSLCFPLLSQSAEKSSEPLTAIESEDEDDTSDSEVETPIVSESSESEGATEDESFESTTETPQKPEELSNPKDQIPTISLSTTEDDSQESSGSQEKTSTSPHPIPTIILSSTDDVSQTSSSDGNPRYPARERPVEDE</sequence>
<dbReference type="EMBL" id="WIXP02000015">
    <property type="protein sequence ID" value="KAF6199551.1"/>
    <property type="molecule type" value="Genomic_DNA"/>
</dbReference>
<comment type="caution">
    <text evidence="2">The sequence shown here is derived from an EMBL/GenBank/DDBJ whole genome shotgun (WGS) entry which is preliminary data.</text>
</comment>
<feature type="region of interest" description="Disordered" evidence="1">
    <location>
        <begin position="174"/>
        <end position="296"/>
    </location>
</feature>
<dbReference type="AlphaFoldDB" id="A0A8S9WTU5"/>
<feature type="compositionally biased region" description="Acidic residues" evidence="1">
    <location>
        <begin position="203"/>
        <end position="214"/>
    </location>
</feature>
<evidence type="ECO:0000313" key="3">
    <source>
        <dbReference type="Proteomes" id="UP000466442"/>
    </source>
</evidence>
<organism evidence="2 3">
    <name type="scientific">Apolygus lucorum</name>
    <name type="common">Small green plant bug</name>
    <name type="synonym">Lygocoris lucorum</name>
    <dbReference type="NCBI Taxonomy" id="248454"/>
    <lineage>
        <taxon>Eukaryota</taxon>
        <taxon>Metazoa</taxon>
        <taxon>Ecdysozoa</taxon>
        <taxon>Arthropoda</taxon>
        <taxon>Hexapoda</taxon>
        <taxon>Insecta</taxon>
        <taxon>Pterygota</taxon>
        <taxon>Neoptera</taxon>
        <taxon>Paraneoptera</taxon>
        <taxon>Hemiptera</taxon>
        <taxon>Heteroptera</taxon>
        <taxon>Panheteroptera</taxon>
        <taxon>Cimicomorpha</taxon>
        <taxon>Miridae</taxon>
        <taxon>Mirini</taxon>
        <taxon>Apolygus</taxon>
    </lineage>
</organism>
<dbReference type="Proteomes" id="UP000466442">
    <property type="component" value="Unassembled WGS sequence"/>
</dbReference>
<name>A0A8S9WTU5_APOLU</name>
<dbReference type="PANTHER" id="PTHR47481">
    <property type="match status" value="1"/>
</dbReference>
<feature type="compositionally biased region" description="Basic and acidic residues" evidence="1">
    <location>
        <begin position="287"/>
        <end position="296"/>
    </location>
</feature>
<evidence type="ECO:0008006" key="4">
    <source>
        <dbReference type="Google" id="ProtNLM"/>
    </source>
</evidence>
<protein>
    <recommendedName>
        <fullName evidence="4">DUF4219 domain-containing protein</fullName>
    </recommendedName>
</protein>
<keyword evidence="3" id="KW-1185">Reference proteome</keyword>
<dbReference type="PANTHER" id="PTHR47481:SF7">
    <property type="entry name" value="CCHC-TYPE DOMAIN-CONTAINING PROTEIN"/>
    <property type="match status" value="1"/>
</dbReference>
<dbReference type="Pfam" id="PF14223">
    <property type="entry name" value="Retrotran_gag_2"/>
    <property type="match status" value="1"/>
</dbReference>
<reference evidence="2" key="1">
    <citation type="journal article" date="2021" name="Mol. Ecol. Resour.">
        <title>Apolygus lucorum genome provides insights into omnivorousness and mesophyll feeding.</title>
        <authorList>
            <person name="Liu Y."/>
            <person name="Liu H."/>
            <person name="Wang H."/>
            <person name="Huang T."/>
            <person name="Liu B."/>
            <person name="Yang B."/>
            <person name="Yin L."/>
            <person name="Li B."/>
            <person name="Zhang Y."/>
            <person name="Zhang S."/>
            <person name="Jiang F."/>
            <person name="Zhang X."/>
            <person name="Ren Y."/>
            <person name="Wang B."/>
            <person name="Wang S."/>
            <person name="Lu Y."/>
            <person name="Wu K."/>
            <person name="Fan W."/>
            <person name="Wang G."/>
        </authorList>
    </citation>
    <scope>NUCLEOTIDE SEQUENCE</scope>
    <source>
        <strain evidence="2">12Hb</strain>
    </source>
</reference>
<feature type="compositionally biased region" description="Acidic residues" evidence="1">
    <location>
        <begin position="182"/>
        <end position="194"/>
    </location>
</feature>
<accession>A0A8S9WTU5</accession>
<dbReference type="OrthoDB" id="6629123at2759"/>
<evidence type="ECO:0000313" key="2">
    <source>
        <dbReference type="EMBL" id="KAF6199551.1"/>
    </source>
</evidence>
<proteinExistence type="predicted"/>
<feature type="compositionally biased region" description="Low complexity" evidence="1">
    <location>
        <begin position="269"/>
        <end position="281"/>
    </location>
</feature>
<evidence type="ECO:0000256" key="1">
    <source>
        <dbReference type="SAM" id="MobiDB-lite"/>
    </source>
</evidence>
<gene>
    <name evidence="2" type="ORF">GE061_007577</name>
</gene>